<dbReference type="InterPro" id="IPR008967">
    <property type="entry name" value="p53-like_TF_DNA-bd_sf"/>
</dbReference>
<dbReference type="GO" id="GO:0045893">
    <property type="term" value="P:positive regulation of DNA-templated transcription"/>
    <property type="evidence" value="ECO:0007669"/>
    <property type="project" value="InterPro"/>
</dbReference>
<dbReference type="Pfam" id="PF00907">
    <property type="entry name" value="T-box"/>
    <property type="match status" value="1"/>
</dbReference>
<evidence type="ECO:0000256" key="4">
    <source>
        <dbReference type="ARBA" id="ARBA00023125"/>
    </source>
</evidence>
<dbReference type="GO" id="GO:0000981">
    <property type="term" value="F:DNA-binding transcription factor activity, RNA polymerase II-specific"/>
    <property type="evidence" value="ECO:0007669"/>
    <property type="project" value="TreeGrafter"/>
</dbReference>
<dbReference type="GO" id="GO:0000785">
    <property type="term" value="C:chromatin"/>
    <property type="evidence" value="ECO:0007669"/>
    <property type="project" value="TreeGrafter"/>
</dbReference>
<sequence length="265" mass="30170">MTLGRMESFPRSSLPSSVNVQLSNRGLWRQFHGETTEMIITKLGRRMFPAIQVSITGLEPHVKYYVLLEIAPASQRRHKYVGNPEKNTNDDVKRKHQGWTVAGNAEVQSPPHKRLYLHPDSPATGKHWGQQPVSFAKLKLTNNTVDHHNNIVLTSMHKYLPKIWIIQSDGLGSISNIYSQPSACFSFEETEFIAVTAYQNESITKLKIDNNPFAKGFRETGHYRCKRKLEESSENSQEEEPGTPETPKNSEKIERIEIEESNVKG</sequence>
<evidence type="ECO:0000256" key="2">
    <source>
        <dbReference type="ARBA" id="ARBA00022473"/>
    </source>
</evidence>
<protein>
    <submittedName>
        <fullName evidence="11">T-box-containing protein TBX6L-like</fullName>
    </submittedName>
</protein>
<feature type="region of interest" description="Disordered" evidence="8">
    <location>
        <begin position="227"/>
        <end position="265"/>
    </location>
</feature>
<dbReference type="GeneID" id="105269115"/>
<feature type="compositionally biased region" description="Basic and acidic residues" evidence="8">
    <location>
        <begin position="248"/>
        <end position="265"/>
    </location>
</feature>
<organism evidence="10 11">
    <name type="scientific">Fopius arisanus</name>
    <dbReference type="NCBI Taxonomy" id="64838"/>
    <lineage>
        <taxon>Eukaryota</taxon>
        <taxon>Metazoa</taxon>
        <taxon>Ecdysozoa</taxon>
        <taxon>Arthropoda</taxon>
        <taxon>Hexapoda</taxon>
        <taxon>Insecta</taxon>
        <taxon>Pterygota</taxon>
        <taxon>Neoptera</taxon>
        <taxon>Endopterygota</taxon>
        <taxon>Hymenoptera</taxon>
        <taxon>Apocrita</taxon>
        <taxon>Ichneumonoidea</taxon>
        <taxon>Braconidae</taxon>
        <taxon>Opiinae</taxon>
        <taxon>Fopius</taxon>
    </lineage>
</organism>
<evidence type="ECO:0000256" key="1">
    <source>
        <dbReference type="ARBA" id="ARBA00004123"/>
    </source>
</evidence>
<feature type="compositionally biased region" description="Acidic residues" evidence="8">
    <location>
        <begin position="232"/>
        <end position="242"/>
    </location>
</feature>
<evidence type="ECO:0000259" key="9">
    <source>
        <dbReference type="PROSITE" id="PS50252"/>
    </source>
</evidence>
<evidence type="ECO:0000313" key="10">
    <source>
        <dbReference type="Proteomes" id="UP000694866"/>
    </source>
</evidence>
<keyword evidence="3" id="KW-0805">Transcription regulation</keyword>
<dbReference type="Gene3D" id="2.60.40.820">
    <property type="entry name" value="Transcription factor, T-box"/>
    <property type="match status" value="1"/>
</dbReference>
<evidence type="ECO:0000256" key="6">
    <source>
        <dbReference type="ARBA" id="ARBA00023242"/>
    </source>
</evidence>
<dbReference type="PANTHER" id="PTHR11267">
    <property type="entry name" value="T-BOX PROTEIN-RELATED"/>
    <property type="match status" value="1"/>
</dbReference>
<dbReference type="PROSITE" id="PS50252">
    <property type="entry name" value="TBOX_3"/>
    <property type="match status" value="1"/>
</dbReference>
<evidence type="ECO:0000313" key="11">
    <source>
        <dbReference type="RefSeq" id="XP_011307423.1"/>
    </source>
</evidence>
<dbReference type="RefSeq" id="XP_011307423.1">
    <property type="nucleotide sequence ID" value="XM_011309121.1"/>
</dbReference>
<dbReference type="GO" id="GO:0001708">
    <property type="term" value="P:cell fate specification"/>
    <property type="evidence" value="ECO:0007669"/>
    <property type="project" value="TreeGrafter"/>
</dbReference>
<dbReference type="InterPro" id="IPR018186">
    <property type="entry name" value="TF_T-box_CS"/>
</dbReference>
<evidence type="ECO:0000256" key="5">
    <source>
        <dbReference type="ARBA" id="ARBA00023163"/>
    </source>
</evidence>
<dbReference type="FunFam" id="2.60.40.820:FF:000010">
    <property type="entry name" value="T-box transcription factor TBX6"/>
    <property type="match status" value="1"/>
</dbReference>
<gene>
    <name evidence="11" type="primary">LOC105269115</name>
</gene>
<evidence type="ECO:0000256" key="8">
    <source>
        <dbReference type="SAM" id="MobiDB-lite"/>
    </source>
</evidence>
<keyword evidence="10" id="KW-1185">Reference proteome</keyword>
<dbReference type="PROSITE" id="PS01283">
    <property type="entry name" value="TBOX_1"/>
    <property type="match status" value="1"/>
</dbReference>
<dbReference type="PRINTS" id="PR00937">
    <property type="entry name" value="TBOX"/>
</dbReference>
<dbReference type="CDD" id="cd20681">
    <property type="entry name" value="T-box_Drosocross-like"/>
    <property type="match status" value="1"/>
</dbReference>
<evidence type="ECO:0000256" key="7">
    <source>
        <dbReference type="PROSITE-ProRule" id="PRU00201"/>
    </source>
</evidence>
<accession>A0A9R1TE70</accession>
<dbReference type="Proteomes" id="UP000694866">
    <property type="component" value="Unplaced"/>
</dbReference>
<keyword evidence="4 7" id="KW-0238">DNA-binding</keyword>
<feature type="domain" description="T-box" evidence="9">
    <location>
        <begin position="22"/>
        <end position="219"/>
    </location>
</feature>
<dbReference type="SMART" id="SM00425">
    <property type="entry name" value="TBOX"/>
    <property type="match status" value="1"/>
</dbReference>
<reference evidence="11" key="1">
    <citation type="submission" date="2025-08" db="UniProtKB">
        <authorList>
            <consortium name="RefSeq"/>
        </authorList>
    </citation>
    <scope>IDENTIFICATION</scope>
    <source>
        <strain evidence="11">USDA-PBARC FA_bdor</strain>
        <tissue evidence="11">Whole organism</tissue>
    </source>
</reference>
<comment type="subcellular location">
    <subcellularLocation>
        <location evidence="1 7">Nucleus</location>
    </subcellularLocation>
</comment>
<dbReference type="OrthoDB" id="7442607at2759"/>
<dbReference type="InterPro" id="IPR036960">
    <property type="entry name" value="T-box_sf"/>
</dbReference>
<dbReference type="GO" id="GO:0000978">
    <property type="term" value="F:RNA polymerase II cis-regulatory region sequence-specific DNA binding"/>
    <property type="evidence" value="ECO:0007669"/>
    <property type="project" value="InterPro"/>
</dbReference>
<comment type="caution">
    <text evidence="7">Lacks conserved residue(s) required for the propagation of feature annotation.</text>
</comment>
<name>A0A9R1TE70_9HYME</name>
<keyword evidence="5" id="KW-0804">Transcription</keyword>
<dbReference type="PANTHER" id="PTHR11267:SF204">
    <property type="entry name" value="SPADETAIL"/>
    <property type="match status" value="1"/>
</dbReference>
<proteinExistence type="predicted"/>
<dbReference type="KEGG" id="fas:105269115"/>
<dbReference type="AlphaFoldDB" id="A0A9R1TE70"/>
<dbReference type="SUPFAM" id="SSF49417">
    <property type="entry name" value="p53-like transcription factors"/>
    <property type="match status" value="1"/>
</dbReference>
<evidence type="ECO:0000256" key="3">
    <source>
        <dbReference type="ARBA" id="ARBA00023015"/>
    </source>
</evidence>
<keyword evidence="2" id="KW-0217">Developmental protein</keyword>
<dbReference type="InterPro" id="IPR046360">
    <property type="entry name" value="T-box_DNA-bd"/>
</dbReference>
<dbReference type="GO" id="GO:0005634">
    <property type="term" value="C:nucleus"/>
    <property type="evidence" value="ECO:0007669"/>
    <property type="project" value="UniProtKB-SubCell"/>
</dbReference>
<keyword evidence="6 7" id="KW-0539">Nucleus</keyword>
<dbReference type="InterPro" id="IPR001699">
    <property type="entry name" value="TF_T-box"/>
</dbReference>